<gene>
    <name evidence="2" type="ORF">GGD89_000083</name>
</gene>
<dbReference type="RefSeq" id="WP_184042121.1">
    <property type="nucleotide sequence ID" value="NZ_JACIGK010000001.1"/>
</dbReference>
<dbReference type="Proteomes" id="UP000554286">
    <property type="component" value="Unassembled WGS sequence"/>
</dbReference>
<protein>
    <submittedName>
        <fullName evidence="2">Uncharacterized protein</fullName>
    </submittedName>
</protein>
<evidence type="ECO:0000313" key="2">
    <source>
        <dbReference type="EMBL" id="MBB4264477.1"/>
    </source>
</evidence>
<reference evidence="2 3" key="1">
    <citation type="submission" date="2020-08" db="EMBL/GenBank/DDBJ databases">
        <title>Genome sequencing of Purple Non-Sulfur Bacteria from various extreme environments.</title>
        <authorList>
            <person name="Mayer M."/>
        </authorList>
    </citation>
    <scope>NUCLEOTIDE SEQUENCE [LARGE SCALE GENOMIC DNA]</scope>
    <source>
        <strain evidence="2 3">JA131</strain>
    </source>
</reference>
<comment type="caution">
    <text evidence="2">The sequence shown here is derived from an EMBL/GenBank/DDBJ whole genome shotgun (WGS) entry which is preliminary data.</text>
</comment>
<keyword evidence="3" id="KW-1185">Reference proteome</keyword>
<feature type="region of interest" description="Disordered" evidence="1">
    <location>
        <begin position="1"/>
        <end position="89"/>
    </location>
</feature>
<evidence type="ECO:0000313" key="3">
    <source>
        <dbReference type="Proteomes" id="UP000554286"/>
    </source>
</evidence>
<proteinExistence type="predicted"/>
<accession>A0A7W6R9Z3</accession>
<name>A0A7W6R9Z3_9PROT</name>
<dbReference type="AlphaFoldDB" id="A0A7W6R9Z3"/>
<dbReference type="EMBL" id="JACIGK010000001">
    <property type="protein sequence ID" value="MBB4264477.1"/>
    <property type="molecule type" value="Genomic_DNA"/>
</dbReference>
<sequence length="89" mass="9641">MAWLSEMDGLTPERRVDAARGLEAPARPSCSTAMLDSRKRRANTGERPSRSAPRPEGLAVVLMAQPRDAMPLEPAPPGRAEADDDSDRT</sequence>
<organism evidence="2 3">
    <name type="scientific">Roseospira visakhapatnamensis</name>
    <dbReference type="NCBI Taxonomy" id="390880"/>
    <lineage>
        <taxon>Bacteria</taxon>
        <taxon>Pseudomonadati</taxon>
        <taxon>Pseudomonadota</taxon>
        <taxon>Alphaproteobacteria</taxon>
        <taxon>Rhodospirillales</taxon>
        <taxon>Rhodospirillaceae</taxon>
        <taxon>Roseospira</taxon>
    </lineage>
</organism>
<feature type="compositionally biased region" description="Basic and acidic residues" evidence="1">
    <location>
        <begin position="11"/>
        <end position="20"/>
    </location>
</feature>
<evidence type="ECO:0000256" key="1">
    <source>
        <dbReference type="SAM" id="MobiDB-lite"/>
    </source>
</evidence>